<feature type="transmembrane region" description="Helical" evidence="1">
    <location>
        <begin position="51"/>
        <end position="71"/>
    </location>
</feature>
<feature type="transmembrane region" description="Helical" evidence="1">
    <location>
        <begin position="108"/>
        <end position="127"/>
    </location>
</feature>
<dbReference type="AlphaFoldDB" id="A0A7H8V3V4"/>
<evidence type="ECO:0000313" key="3">
    <source>
        <dbReference type="Proteomes" id="UP000509535"/>
    </source>
</evidence>
<dbReference type="Proteomes" id="UP000509535">
    <property type="component" value="Chromosome"/>
</dbReference>
<evidence type="ECO:0000313" key="2">
    <source>
        <dbReference type="EMBL" id="QLB50962.1"/>
    </source>
</evidence>
<feature type="transmembrane region" description="Helical" evidence="1">
    <location>
        <begin position="205"/>
        <end position="227"/>
    </location>
</feature>
<reference evidence="2 3" key="1">
    <citation type="submission" date="2019-06" db="EMBL/GenBank/DDBJ databases">
        <title>The organization of the Streptococcus sanguinis genomes.</title>
        <authorList>
            <person name="Wang H.Y."/>
            <person name="Chen Y.Y.M."/>
            <person name="Wu C.H."/>
        </authorList>
    </citation>
    <scope>NUCLEOTIDE SEQUENCE [LARGE SCALE GENOMIC DNA]</scope>
    <source>
        <strain evidence="2 3">CGMH058</strain>
    </source>
</reference>
<feature type="transmembrane region" description="Helical" evidence="1">
    <location>
        <begin position="21"/>
        <end position="39"/>
    </location>
</feature>
<keyword evidence="1" id="KW-1133">Transmembrane helix</keyword>
<sequence>MKASQTICLFIFIQRYGMIKMFIILLQIGLYLLMFDVIFKVGEKVFENKYARRFSVIVIFQILVGFFLFIWEYAASFYQQGHFGTLLGLVNTFCEVLFNRQLNVTPSITVLVSLLDIILMYGILYYFRIWILRLFHKYNRLNWIRYDEDTHEFTIVPVTETRKITQVRISDEVIKFIFFFVTANLMELYLSLFYFWIYQGKLEEFFFILFLMLLISIVFLFIAFFIVMKDFVQYSSIQAIFFDILRYEHVIEIFEECLKTGSSYLMTANYDIQVKEFLDLGIFQTVEKIDLKDIATLQKVSVQITDKHLFLYYQESVRYLKTMEENKQV</sequence>
<dbReference type="EMBL" id="CP040798">
    <property type="protein sequence ID" value="QLB50962.1"/>
    <property type="molecule type" value="Genomic_DNA"/>
</dbReference>
<protein>
    <submittedName>
        <fullName evidence="2">Uncharacterized protein</fullName>
    </submittedName>
</protein>
<organism evidence="2 3">
    <name type="scientific">Streptococcus sanguinis</name>
    <dbReference type="NCBI Taxonomy" id="1305"/>
    <lineage>
        <taxon>Bacteria</taxon>
        <taxon>Bacillati</taxon>
        <taxon>Bacillota</taxon>
        <taxon>Bacilli</taxon>
        <taxon>Lactobacillales</taxon>
        <taxon>Streptococcaceae</taxon>
        <taxon>Streptococcus</taxon>
    </lineage>
</organism>
<evidence type="ECO:0000256" key="1">
    <source>
        <dbReference type="SAM" id="Phobius"/>
    </source>
</evidence>
<name>A0A7H8V3V4_STRSA</name>
<proteinExistence type="predicted"/>
<gene>
    <name evidence="2" type="ORF">FDP16_11085</name>
</gene>
<accession>A0A7H8V3V4</accession>
<keyword evidence="1" id="KW-0472">Membrane</keyword>
<keyword evidence="1" id="KW-0812">Transmembrane</keyword>
<feature type="transmembrane region" description="Helical" evidence="1">
    <location>
        <begin position="176"/>
        <end position="199"/>
    </location>
</feature>
<dbReference type="RefSeq" id="WP_176799630.1">
    <property type="nucleotide sequence ID" value="NZ_CP040798.1"/>
</dbReference>